<accession>A0A0J9QXG4</accession>
<reference evidence="2" key="1">
    <citation type="journal article" date="2013" name="Genome Res.">
        <title>A second-generation assembly of the Drosophila simulans genome provides new insights into patterns of lineage-specific divergence.</title>
        <authorList>
            <person name="Hu T.T."/>
            <person name="Eisen M.B."/>
            <person name="Thornton K.R."/>
            <person name="Andolfatto P."/>
        </authorList>
    </citation>
    <scope>NUCLEOTIDE SEQUENCE [LARGE SCALE GENOMIC DNA]</scope>
    <source>
        <strain evidence="2">W501</strain>
    </source>
</reference>
<organism evidence="2">
    <name type="scientific">Drosophila simulans</name>
    <name type="common">Fruit fly</name>
    <dbReference type="NCBI Taxonomy" id="7240"/>
    <lineage>
        <taxon>Eukaryota</taxon>
        <taxon>Metazoa</taxon>
        <taxon>Ecdysozoa</taxon>
        <taxon>Arthropoda</taxon>
        <taxon>Hexapoda</taxon>
        <taxon>Insecta</taxon>
        <taxon>Pterygota</taxon>
        <taxon>Neoptera</taxon>
        <taxon>Endopterygota</taxon>
        <taxon>Diptera</taxon>
        <taxon>Brachycera</taxon>
        <taxon>Muscomorpha</taxon>
        <taxon>Ephydroidea</taxon>
        <taxon>Drosophilidae</taxon>
        <taxon>Drosophila</taxon>
        <taxon>Sophophora</taxon>
    </lineage>
</organism>
<evidence type="ECO:0000256" key="1">
    <source>
        <dbReference type="SAM" id="MobiDB-lite"/>
    </source>
</evidence>
<feature type="region of interest" description="Disordered" evidence="1">
    <location>
        <begin position="1"/>
        <end position="28"/>
    </location>
</feature>
<feature type="compositionally biased region" description="Basic and acidic residues" evidence="1">
    <location>
        <begin position="9"/>
        <end position="28"/>
    </location>
</feature>
<gene>
    <name evidence="2" type="primary">Dsim\GD26783</name>
    <name evidence="2" type="ORF">Dsimw501_GD26783</name>
</gene>
<dbReference type="KEGG" id="dsi:Dsimw501_GD26783"/>
<reference evidence="2" key="2">
    <citation type="submission" date="2014-06" db="EMBL/GenBank/DDBJ databases">
        <authorList>
            <person name="Hu T."/>
            <person name="Eisen M.B."/>
            <person name="Thornton K.R."/>
            <person name="Andolfatto P."/>
        </authorList>
    </citation>
    <scope>NUCLEOTIDE SEQUENCE</scope>
    <source>
        <strain evidence="2">W501</strain>
    </source>
</reference>
<dbReference type="EMBL" id="CM002910">
    <property type="protein sequence ID" value="KMY88797.1"/>
    <property type="molecule type" value="Genomic_DNA"/>
</dbReference>
<sequence length="55" mass="6408">MNNNNNREVSTEKNAHDEWDRGKKRGGDGLKTAEFAILMLMNYELNPISKRMIKQ</sequence>
<proteinExistence type="predicted"/>
<name>A0A0J9QXG4_DROSI</name>
<protein>
    <submittedName>
        <fullName evidence="2">Uncharacterized protein</fullName>
    </submittedName>
</protein>
<dbReference type="AlphaFoldDB" id="A0A0J9QXG4"/>
<dbReference type="Proteomes" id="UP000035880">
    <property type="component" value="Chromosome 2L"/>
</dbReference>
<dbReference type="Bgee" id="FBgn0268073">
    <property type="expression patterns" value="Expressed in male reproductive system and 3 other cell types or tissues"/>
</dbReference>
<reference evidence="2" key="3">
    <citation type="submission" date="2015-04" db="EMBL/GenBank/DDBJ databases">
        <authorList>
            <consortium name="FlyBase"/>
        </authorList>
    </citation>
    <scope>NUCLEOTIDE SEQUENCE</scope>
    <source>
        <strain evidence="2">W501</strain>
    </source>
</reference>
<evidence type="ECO:0000313" key="2">
    <source>
        <dbReference type="EMBL" id="KMY88797.1"/>
    </source>
</evidence>